<evidence type="ECO:0000256" key="1">
    <source>
        <dbReference type="ARBA" id="ARBA00004141"/>
    </source>
</evidence>
<evidence type="ECO:0000259" key="6">
    <source>
        <dbReference type="Pfam" id="PF00892"/>
    </source>
</evidence>
<accession>A6VRN2</accession>
<dbReference type="PANTHER" id="PTHR32322:SF9">
    <property type="entry name" value="AMINO-ACID METABOLITE EFFLUX PUMP-RELATED"/>
    <property type="match status" value="1"/>
</dbReference>
<keyword evidence="4 5" id="KW-0472">Membrane</keyword>
<dbReference type="Pfam" id="PF00892">
    <property type="entry name" value="EamA"/>
    <property type="match status" value="2"/>
</dbReference>
<feature type="transmembrane region" description="Helical" evidence="5">
    <location>
        <begin position="217"/>
        <end position="241"/>
    </location>
</feature>
<organism evidence="7">
    <name type="scientific">Marinomonas sp. (strain MWYL1)</name>
    <dbReference type="NCBI Taxonomy" id="400668"/>
    <lineage>
        <taxon>Bacteria</taxon>
        <taxon>Pseudomonadati</taxon>
        <taxon>Pseudomonadota</taxon>
        <taxon>Gammaproteobacteria</taxon>
        <taxon>Oceanospirillales</taxon>
        <taxon>Oceanospirillaceae</taxon>
        <taxon>Marinomonas</taxon>
    </lineage>
</organism>
<feature type="transmembrane region" description="Helical" evidence="5">
    <location>
        <begin position="69"/>
        <end position="91"/>
    </location>
</feature>
<dbReference type="HOGENOM" id="CLU_033863_20_1_6"/>
<dbReference type="KEGG" id="mmw:Mmwyl1_0169"/>
<gene>
    <name evidence="7" type="ordered locus">Mmwyl1_0169</name>
</gene>
<sequence>MLLSNLMMVSVMTFKDCILALVIIFAWGLNFVVISFGLSEVPPLLLGGLRFLAVAAIGCLLVKRPNIPLKWLCIYALPMGFMQFAFLFMAMANGMPAGLASLVLQSQALFTMVFALLFLQEGVRIHQVLAIVLAGSGLLMIAVVSGIGDMTLFGFILTLFAAASWAMGNISARAMSQKGYSVNVNVVIWSAWVPPLPFFVCSWFMEGPELIYSSLLHISWVSIGALVYLALVATILGYSLWGYLMSRYPASQVAPLTLGVPIVGLTFAAVILGESLLPLQWIGVCFVLTGLLVNTFGARLFGQFKTIFKEA</sequence>
<evidence type="ECO:0000256" key="4">
    <source>
        <dbReference type="ARBA" id="ARBA00023136"/>
    </source>
</evidence>
<evidence type="ECO:0000256" key="5">
    <source>
        <dbReference type="SAM" id="Phobius"/>
    </source>
</evidence>
<evidence type="ECO:0000256" key="2">
    <source>
        <dbReference type="ARBA" id="ARBA00022692"/>
    </source>
</evidence>
<proteinExistence type="predicted"/>
<keyword evidence="2 5" id="KW-0812">Transmembrane</keyword>
<feature type="transmembrane region" description="Helical" evidence="5">
    <location>
        <begin position="184"/>
        <end position="205"/>
    </location>
</feature>
<dbReference type="STRING" id="400668.Mmwyl1_0169"/>
<evidence type="ECO:0000313" key="7">
    <source>
        <dbReference type="EMBL" id="ABR69111.1"/>
    </source>
</evidence>
<dbReference type="SUPFAM" id="SSF103481">
    <property type="entry name" value="Multidrug resistance efflux transporter EmrE"/>
    <property type="match status" value="2"/>
</dbReference>
<feature type="transmembrane region" description="Helical" evidence="5">
    <location>
        <begin position="279"/>
        <end position="301"/>
    </location>
</feature>
<dbReference type="InterPro" id="IPR037185">
    <property type="entry name" value="EmrE-like"/>
</dbReference>
<dbReference type="EMBL" id="CP000749">
    <property type="protein sequence ID" value="ABR69111.1"/>
    <property type="molecule type" value="Genomic_DNA"/>
</dbReference>
<feature type="domain" description="EamA" evidence="6">
    <location>
        <begin position="153"/>
        <end position="294"/>
    </location>
</feature>
<dbReference type="AlphaFoldDB" id="A6VRN2"/>
<feature type="transmembrane region" description="Helical" evidence="5">
    <location>
        <begin position="17"/>
        <end position="38"/>
    </location>
</feature>
<dbReference type="PANTHER" id="PTHR32322">
    <property type="entry name" value="INNER MEMBRANE TRANSPORTER"/>
    <property type="match status" value="1"/>
</dbReference>
<feature type="transmembrane region" description="Helical" evidence="5">
    <location>
        <begin position="253"/>
        <end position="273"/>
    </location>
</feature>
<feature type="transmembrane region" description="Helical" evidence="5">
    <location>
        <begin position="128"/>
        <end position="147"/>
    </location>
</feature>
<protein>
    <recommendedName>
        <fullName evidence="6">EamA domain-containing protein</fullName>
    </recommendedName>
</protein>
<dbReference type="eggNOG" id="COG0697">
    <property type="taxonomic scope" value="Bacteria"/>
</dbReference>
<feature type="transmembrane region" description="Helical" evidence="5">
    <location>
        <begin position="153"/>
        <end position="172"/>
    </location>
</feature>
<dbReference type="InterPro" id="IPR050638">
    <property type="entry name" value="AA-Vitamin_Transporters"/>
</dbReference>
<dbReference type="InterPro" id="IPR000620">
    <property type="entry name" value="EamA_dom"/>
</dbReference>
<reference evidence="7" key="1">
    <citation type="submission" date="2007-06" db="EMBL/GenBank/DDBJ databases">
        <title>Complete sequence of Marinomonas sp. MWYL1.</title>
        <authorList>
            <consortium name="US DOE Joint Genome Institute"/>
            <person name="Copeland A."/>
            <person name="Lucas S."/>
            <person name="Lapidus A."/>
            <person name="Barry K."/>
            <person name="Glavina del Rio T."/>
            <person name="Dalin E."/>
            <person name="Tice H."/>
            <person name="Pitluck S."/>
            <person name="Kiss H."/>
            <person name="Brettin T."/>
            <person name="Bruce D."/>
            <person name="Detter J.C."/>
            <person name="Han C."/>
            <person name="Schmutz J."/>
            <person name="Larimer F."/>
            <person name="Land M."/>
            <person name="Hauser L."/>
            <person name="Kyrpides N."/>
            <person name="Kim E."/>
            <person name="Johnston A.W.B."/>
            <person name="Todd J.D."/>
            <person name="Rogers R."/>
            <person name="Wexler M."/>
            <person name="Bond P.L."/>
            <person name="Li Y."/>
            <person name="Richardson P."/>
        </authorList>
    </citation>
    <scope>NUCLEOTIDE SEQUENCE [LARGE SCALE GENOMIC DNA]</scope>
    <source>
        <strain evidence="7">MWYL1</strain>
    </source>
</reference>
<feature type="transmembrane region" description="Helical" evidence="5">
    <location>
        <begin position="44"/>
        <end position="62"/>
    </location>
</feature>
<feature type="domain" description="EamA" evidence="6">
    <location>
        <begin position="17"/>
        <end position="142"/>
    </location>
</feature>
<dbReference type="GO" id="GO:0016020">
    <property type="term" value="C:membrane"/>
    <property type="evidence" value="ECO:0007669"/>
    <property type="project" value="UniProtKB-SubCell"/>
</dbReference>
<feature type="transmembrane region" description="Helical" evidence="5">
    <location>
        <begin position="97"/>
        <end position="119"/>
    </location>
</feature>
<name>A6VRN2_MARMS</name>
<comment type="subcellular location">
    <subcellularLocation>
        <location evidence="1">Membrane</location>
        <topology evidence="1">Multi-pass membrane protein</topology>
    </subcellularLocation>
</comment>
<evidence type="ECO:0000256" key="3">
    <source>
        <dbReference type="ARBA" id="ARBA00022989"/>
    </source>
</evidence>
<keyword evidence="3 5" id="KW-1133">Transmembrane helix</keyword>